<dbReference type="Pfam" id="PF13966">
    <property type="entry name" value="zf-RVT"/>
    <property type="match status" value="1"/>
</dbReference>
<evidence type="ECO:0000313" key="2">
    <source>
        <dbReference type="EMBL" id="CAL1380611.1"/>
    </source>
</evidence>
<keyword evidence="3" id="KW-1185">Reference proteome</keyword>
<protein>
    <recommendedName>
        <fullName evidence="1">Reverse transcriptase zinc-binding domain-containing protein</fullName>
    </recommendedName>
</protein>
<gene>
    <name evidence="2" type="ORF">LTRI10_LOCUS22042</name>
</gene>
<accession>A0AAV2E3U3</accession>
<dbReference type="EMBL" id="OZ034817">
    <property type="protein sequence ID" value="CAL1380611.1"/>
    <property type="molecule type" value="Genomic_DNA"/>
</dbReference>
<evidence type="ECO:0000259" key="1">
    <source>
        <dbReference type="Pfam" id="PF13966"/>
    </source>
</evidence>
<reference evidence="2 3" key="1">
    <citation type="submission" date="2024-04" db="EMBL/GenBank/DDBJ databases">
        <authorList>
            <person name="Fracassetti M."/>
        </authorList>
    </citation>
    <scope>NUCLEOTIDE SEQUENCE [LARGE SCALE GENOMIC DNA]</scope>
</reference>
<name>A0AAV2E3U3_9ROSI</name>
<proteinExistence type="predicted"/>
<evidence type="ECO:0000313" key="3">
    <source>
        <dbReference type="Proteomes" id="UP001497516"/>
    </source>
</evidence>
<dbReference type="InterPro" id="IPR026960">
    <property type="entry name" value="RVT-Znf"/>
</dbReference>
<dbReference type="AlphaFoldDB" id="A0AAV2E3U3"/>
<dbReference type="Proteomes" id="UP001497516">
    <property type="component" value="Chromosome 4"/>
</dbReference>
<sequence length="131" mass="15071">MTSFSIKRVCQLLRPAQQTVGWWKLVWKGKAIPRNRVITWLVIRGSINTKVKMQRWGYGGSLACCLCGVGVEDRDHIYGHCPFVRQLLESLFYRFMQIPTLERREDVLTLMVSKLGGAAETVETGRIIWQS</sequence>
<organism evidence="2 3">
    <name type="scientific">Linum trigynum</name>
    <dbReference type="NCBI Taxonomy" id="586398"/>
    <lineage>
        <taxon>Eukaryota</taxon>
        <taxon>Viridiplantae</taxon>
        <taxon>Streptophyta</taxon>
        <taxon>Embryophyta</taxon>
        <taxon>Tracheophyta</taxon>
        <taxon>Spermatophyta</taxon>
        <taxon>Magnoliopsida</taxon>
        <taxon>eudicotyledons</taxon>
        <taxon>Gunneridae</taxon>
        <taxon>Pentapetalae</taxon>
        <taxon>rosids</taxon>
        <taxon>fabids</taxon>
        <taxon>Malpighiales</taxon>
        <taxon>Linaceae</taxon>
        <taxon>Linum</taxon>
    </lineage>
</organism>
<feature type="domain" description="Reverse transcriptase zinc-binding" evidence="1">
    <location>
        <begin position="4"/>
        <end position="87"/>
    </location>
</feature>